<feature type="region of interest" description="Disordered" evidence="1">
    <location>
        <begin position="1"/>
        <end position="28"/>
    </location>
</feature>
<organism evidence="3 4">
    <name type="scientific">Oceanidesulfovibrio marinus</name>
    <dbReference type="NCBI Taxonomy" id="370038"/>
    <lineage>
        <taxon>Bacteria</taxon>
        <taxon>Pseudomonadati</taxon>
        <taxon>Thermodesulfobacteriota</taxon>
        <taxon>Desulfovibrionia</taxon>
        <taxon>Desulfovibrionales</taxon>
        <taxon>Desulfovibrionaceae</taxon>
        <taxon>Oceanidesulfovibrio</taxon>
    </lineage>
</organism>
<dbReference type="Pfam" id="PF08668">
    <property type="entry name" value="HDOD"/>
    <property type="match status" value="1"/>
</dbReference>
<protein>
    <submittedName>
        <fullName evidence="3">HDOD domain-containing protein</fullName>
    </submittedName>
</protein>
<sequence length="448" mass="49335">MGFKSDGSASASNDPTSTGPDSEEDTSSPFCLPPHFPIFVARQPIFDRAGHIWGYELLFRSCAEATVASFDNPDLATSKIIADGLSLAAGPMEKERKFCINFTHDLLVQDALYALPPEHIVAEVLEDTPPTDEVLKAIRRYKDAGYSFALDDYSGQPELEPFLDLVDIVKMDFMALEHVDLIKTTQKIRQHGQFTLLAEKVATSKSLQLAQALCYDLFQGNRLMRPRLISGRSLPSSKLAKLRLLSKLASQDFEVAELAQLIATDVSLSYRLLRHINSAYYGFARKISSLQQAVSLLGSDALRHWIMAAVLTELEPGPLGKELAFLSVRRARFMELISRCMPKPPGSAESMFLVGLFSMLDILLGTTMEQATSDLPLDEPIKDALLGEDSEYSKWFSLLNALDGGLWDDALETLQQADLAPETAAASHALATTWARQMLELSTEGQAA</sequence>
<dbReference type="Proteomes" id="UP000503251">
    <property type="component" value="Chromosome"/>
</dbReference>
<dbReference type="InterPro" id="IPR052340">
    <property type="entry name" value="RNase_Y/CdgJ"/>
</dbReference>
<dbReference type="Gene3D" id="1.10.3210.10">
    <property type="entry name" value="Hypothetical protein af1432"/>
    <property type="match status" value="1"/>
</dbReference>
<dbReference type="InterPro" id="IPR001633">
    <property type="entry name" value="EAL_dom"/>
</dbReference>
<evidence type="ECO:0000259" key="2">
    <source>
        <dbReference type="PROSITE" id="PS51833"/>
    </source>
</evidence>
<name>A0ABX6NHV6_9BACT</name>
<evidence type="ECO:0000256" key="1">
    <source>
        <dbReference type="SAM" id="MobiDB-lite"/>
    </source>
</evidence>
<dbReference type="EMBL" id="CP039543">
    <property type="protein sequence ID" value="QJT10174.1"/>
    <property type="molecule type" value="Genomic_DNA"/>
</dbReference>
<dbReference type="PANTHER" id="PTHR33525">
    <property type="match status" value="1"/>
</dbReference>
<feature type="compositionally biased region" description="Polar residues" evidence="1">
    <location>
        <begin position="7"/>
        <end position="20"/>
    </location>
</feature>
<evidence type="ECO:0000313" key="4">
    <source>
        <dbReference type="Proteomes" id="UP000503251"/>
    </source>
</evidence>
<dbReference type="SUPFAM" id="SSF141868">
    <property type="entry name" value="EAL domain-like"/>
    <property type="match status" value="1"/>
</dbReference>
<dbReference type="InterPro" id="IPR013976">
    <property type="entry name" value="HDOD"/>
</dbReference>
<feature type="domain" description="HDOD" evidence="2">
    <location>
        <begin position="234"/>
        <end position="423"/>
    </location>
</feature>
<dbReference type="SMART" id="SM00052">
    <property type="entry name" value="EAL"/>
    <property type="match status" value="1"/>
</dbReference>
<proteinExistence type="predicted"/>
<dbReference type="PANTHER" id="PTHR33525:SF4">
    <property type="entry name" value="CYCLIC DI-GMP PHOSPHODIESTERASE CDGJ"/>
    <property type="match status" value="1"/>
</dbReference>
<dbReference type="InterPro" id="IPR014408">
    <property type="entry name" value="dGMP_Pdiesterase_EAL/HD-GYP"/>
</dbReference>
<dbReference type="Gene3D" id="3.20.20.450">
    <property type="entry name" value="EAL domain"/>
    <property type="match status" value="1"/>
</dbReference>
<evidence type="ECO:0000313" key="3">
    <source>
        <dbReference type="EMBL" id="QJT10174.1"/>
    </source>
</evidence>
<dbReference type="SUPFAM" id="SSF109604">
    <property type="entry name" value="HD-domain/PDEase-like"/>
    <property type="match status" value="1"/>
</dbReference>
<gene>
    <name evidence="3" type="ORF">E8L03_15085</name>
</gene>
<keyword evidence="4" id="KW-1185">Reference proteome</keyword>
<dbReference type="RefSeq" id="WP_171267785.1">
    <property type="nucleotide sequence ID" value="NZ_CP039543.1"/>
</dbReference>
<dbReference type="PIRSF" id="PIRSF003180">
    <property type="entry name" value="DiGMPpdiest_YuxH"/>
    <property type="match status" value="1"/>
</dbReference>
<reference evidence="3 4" key="1">
    <citation type="submission" date="2019-04" db="EMBL/GenBank/DDBJ databases">
        <title>Isolation and culture of sulfate reducing bacteria from the cold seep of the South China Sea.</title>
        <authorList>
            <person name="Sun C."/>
            <person name="Liu R."/>
        </authorList>
    </citation>
    <scope>NUCLEOTIDE SEQUENCE [LARGE SCALE GENOMIC DNA]</scope>
    <source>
        <strain evidence="3 4">CS1</strain>
    </source>
</reference>
<dbReference type="PROSITE" id="PS51833">
    <property type="entry name" value="HDOD"/>
    <property type="match status" value="1"/>
</dbReference>
<accession>A0ABX6NHV6</accession>
<dbReference type="InterPro" id="IPR035919">
    <property type="entry name" value="EAL_sf"/>
</dbReference>